<accession>A0A4Q9GQA5</accession>
<sequence length="61" mass="6549">MSLIATVIETAEHTESISPFIPAGIAFVVLLALGVVTWSYRDVANRHSHKTGDHDAHTAGH</sequence>
<feature type="transmembrane region" description="Helical" evidence="1">
    <location>
        <begin position="20"/>
        <end position="40"/>
    </location>
</feature>
<evidence type="ECO:0000313" key="3">
    <source>
        <dbReference type="Proteomes" id="UP000294194"/>
    </source>
</evidence>
<reference evidence="3" key="1">
    <citation type="submission" date="2019-02" db="EMBL/GenBank/DDBJ databases">
        <title>Glaciihabitans arcticus sp. nov., a psychrotolerant bacterium isolated from polar soil.</title>
        <authorList>
            <person name="Dahal R.H."/>
        </authorList>
    </citation>
    <scope>NUCLEOTIDE SEQUENCE [LARGE SCALE GENOMIC DNA]</scope>
    <source>
        <strain evidence="3">RP-3-7</strain>
    </source>
</reference>
<evidence type="ECO:0000313" key="2">
    <source>
        <dbReference type="EMBL" id="TBN57036.1"/>
    </source>
</evidence>
<dbReference type="EMBL" id="SISG01000001">
    <property type="protein sequence ID" value="TBN57036.1"/>
    <property type="molecule type" value="Genomic_DNA"/>
</dbReference>
<keyword evidence="1" id="KW-0472">Membrane</keyword>
<gene>
    <name evidence="2" type="ORF">EYE40_06270</name>
</gene>
<evidence type="ECO:0008006" key="4">
    <source>
        <dbReference type="Google" id="ProtNLM"/>
    </source>
</evidence>
<organism evidence="2 3">
    <name type="scientific">Glaciihabitans arcticus</name>
    <dbReference type="NCBI Taxonomy" id="2668039"/>
    <lineage>
        <taxon>Bacteria</taxon>
        <taxon>Bacillati</taxon>
        <taxon>Actinomycetota</taxon>
        <taxon>Actinomycetes</taxon>
        <taxon>Micrococcales</taxon>
        <taxon>Microbacteriaceae</taxon>
        <taxon>Glaciihabitans</taxon>
    </lineage>
</organism>
<protein>
    <recommendedName>
        <fullName evidence="4">4-hydroxybenzoate polyprenyltransferase</fullName>
    </recommendedName>
</protein>
<proteinExistence type="predicted"/>
<keyword evidence="1" id="KW-1133">Transmembrane helix</keyword>
<dbReference type="Proteomes" id="UP000294194">
    <property type="component" value="Unassembled WGS sequence"/>
</dbReference>
<keyword evidence="1" id="KW-0812">Transmembrane</keyword>
<dbReference type="AlphaFoldDB" id="A0A4Q9GQA5"/>
<name>A0A4Q9GQA5_9MICO</name>
<evidence type="ECO:0000256" key="1">
    <source>
        <dbReference type="SAM" id="Phobius"/>
    </source>
</evidence>
<comment type="caution">
    <text evidence="2">The sequence shown here is derived from an EMBL/GenBank/DDBJ whole genome shotgun (WGS) entry which is preliminary data.</text>
</comment>
<keyword evidence="3" id="KW-1185">Reference proteome</keyword>
<dbReference type="RefSeq" id="WP_130981147.1">
    <property type="nucleotide sequence ID" value="NZ_SISG01000001.1"/>
</dbReference>